<dbReference type="Proteomes" id="UP001521150">
    <property type="component" value="Unassembled WGS sequence"/>
</dbReference>
<organism evidence="1 2">
    <name type="scientific">Kibdelosporangium philippinense</name>
    <dbReference type="NCBI Taxonomy" id="211113"/>
    <lineage>
        <taxon>Bacteria</taxon>
        <taxon>Bacillati</taxon>
        <taxon>Actinomycetota</taxon>
        <taxon>Actinomycetes</taxon>
        <taxon>Pseudonocardiales</taxon>
        <taxon>Pseudonocardiaceae</taxon>
        <taxon>Kibdelosporangium</taxon>
    </lineage>
</organism>
<keyword evidence="2" id="KW-1185">Reference proteome</keyword>
<evidence type="ECO:0000313" key="1">
    <source>
        <dbReference type="EMBL" id="MCE7009310.1"/>
    </source>
</evidence>
<reference evidence="1 2" key="1">
    <citation type="submission" date="2021-12" db="EMBL/GenBank/DDBJ databases">
        <title>Genome sequence of Kibdelosporangium philippinense ATCC 49844.</title>
        <authorList>
            <person name="Fedorov E.A."/>
            <person name="Omeragic M."/>
            <person name="Shalygina K.F."/>
            <person name="Maclea K.S."/>
        </authorList>
    </citation>
    <scope>NUCLEOTIDE SEQUENCE [LARGE SCALE GENOMIC DNA]</scope>
    <source>
        <strain evidence="1 2">ATCC 49844</strain>
    </source>
</reference>
<sequence>MNRKQAEALRDFPELAGLIALSEAGWRFVPSQVVDGRLTDLHGFRAWPEGWTDAIRVRSDTDVMAVRSDGNEPPGVVWECAGTLAQVVEGLLSLPAPDDRLAPRLIRASGPVLWTPAENR</sequence>
<name>A0ABS8ZQV2_9PSEU</name>
<protein>
    <submittedName>
        <fullName evidence="1">Uncharacterized protein</fullName>
    </submittedName>
</protein>
<proteinExistence type="predicted"/>
<gene>
    <name evidence="1" type="ORF">LWC34_41825</name>
</gene>
<dbReference type="RefSeq" id="WP_233730739.1">
    <property type="nucleotide sequence ID" value="NZ_JAJVCN010000003.1"/>
</dbReference>
<accession>A0ABS8ZQV2</accession>
<comment type="caution">
    <text evidence="1">The sequence shown here is derived from an EMBL/GenBank/DDBJ whole genome shotgun (WGS) entry which is preliminary data.</text>
</comment>
<evidence type="ECO:0000313" key="2">
    <source>
        <dbReference type="Proteomes" id="UP001521150"/>
    </source>
</evidence>
<dbReference type="EMBL" id="JAJVCN010000003">
    <property type="protein sequence ID" value="MCE7009310.1"/>
    <property type="molecule type" value="Genomic_DNA"/>
</dbReference>